<evidence type="ECO:0000313" key="17">
    <source>
        <dbReference type="Proteomes" id="UP001500556"/>
    </source>
</evidence>
<evidence type="ECO:0000259" key="15">
    <source>
        <dbReference type="Pfam" id="PF01923"/>
    </source>
</evidence>
<comment type="caution">
    <text evidence="16">The sequence shown here is derived from an EMBL/GenBank/DDBJ whole genome shotgun (WGS) entry which is preliminary data.</text>
</comment>
<dbReference type="EC" id="2.5.1.17" evidence="3 14"/>
<evidence type="ECO:0000256" key="3">
    <source>
        <dbReference type="ARBA" id="ARBA00012454"/>
    </source>
</evidence>
<feature type="domain" description="Cobalamin adenosyltransferase-like" evidence="15">
    <location>
        <begin position="7"/>
        <end position="185"/>
    </location>
</feature>
<dbReference type="Pfam" id="PF01923">
    <property type="entry name" value="Cob_adeno_trans"/>
    <property type="match status" value="1"/>
</dbReference>
<reference evidence="17" key="1">
    <citation type="journal article" date="2019" name="Int. J. Syst. Evol. Microbiol.">
        <title>The Global Catalogue of Microorganisms (GCM) 10K type strain sequencing project: providing services to taxonomists for standard genome sequencing and annotation.</title>
        <authorList>
            <consortium name="The Broad Institute Genomics Platform"/>
            <consortium name="The Broad Institute Genome Sequencing Center for Infectious Disease"/>
            <person name="Wu L."/>
            <person name="Ma J."/>
        </authorList>
    </citation>
    <scope>NUCLEOTIDE SEQUENCE [LARGE SCALE GENOMIC DNA]</scope>
    <source>
        <strain evidence="17">JCM 18961</strain>
    </source>
</reference>
<dbReference type="SUPFAM" id="SSF89028">
    <property type="entry name" value="Cobalamin adenosyltransferase-like"/>
    <property type="match status" value="1"/>
</dbReference>
<dbReference type="InterPro" id="IPR016030">
    <property type="entry name" value="CblAdoTrfase-like"/>
</dbReference>
<protein>
    <recommendedName>
        <fullName evidence="4 14">Corrinoid adenosyltransferase</fullName>
        <ecNumber evidence="3 14">2.5.1.17</ecNumber>
    </recommendedName>
    <alternativeName>
        <fullName evidence="9 14">Cob(II)alamin adenosyltransferase</fullName>
    </alternativeName>
    <alternativeName>
        <fullName evidence="11 14">Cob(II)yrinic acid a,c-diamide adenosyltransferase</fullName>
    </alternativeName>
    <alternativeName>
        <fullName evidence="10 14">Cobinamide/cobalamin adenosyltransferase</fullName>
    </alternativeName>
</protein>
<keyword evidence="6 14" id="KW-0808">Transferase</keyword>
<dbReference type="PANTHER" id="PTHR12213:SF0">
    <property type="entry name" value="CORRINOID ADENOSYLTRANSFERASE MMAB"/>
    <property type="match status" value="1"/>
</dbReference>
<dbReference type="EMBL" id="BAABLO010000004">
    <property type="protein sequence ID" value="GAA4719251.1"/>
    <property type="molecule type" value="Genomic_DNA"/>
</dbReference>
<comment type="similarity">
    <text evidence="2 14">Belongs to the Cob(I)alamin adenosyltransferase family.</text>
</comment>
<evidence type="ECO:0000313" key="16">
    <source>
        <dbReference type="EMBL" id="GAA4719251.1"/>
    </source>
</evidence>
<keyword evidence="5 14" id="KW-0169">Cobalamin biosynthesis</keyword>
<name>A0ABP8Y0E3_9MICO</name>
<evidence type="ECO:0000256" key="10">
    <source>
        <dbReference type="ARBA" id="ARBA00033334"/>
    </source>
</evidence>
<gene>
    <name evidence="16" type="ORF">GCM10025782_15700</name>
</gene>
<evidence type="ECO:0000256" key="13">
    <source>
        <dbReference type="ARBA" id="ARBA00048692"/>
    </source>
</evidence>
<dbReference type="NCBIfam" id="TIGR00636">
    <property type="entry name" value="PduO_Nterm"/>
    <property type="match status" value="1"/>
</dbReference>
<keyword evidence="17" id="KW-1185">Reference proteome</keyword>
<evidence type="ECO:0000256" key="11">
    <source>
        <dbReference type="ARBA" id="ARBA00033354"/>
    </source>
</evidence>
<keyword evidence="7 14" id="KW-0547">Nucleotide-binding</keyword>
<sequence length="209" mass="22414">MVNLTRIYTRTGDDGQTHLGDMSRTSKTDVRLLAYADTNEANAAIGVALAAGELPDDIRATLLRVQNDLFDVGADLCTPLQPTYEYPPLRVEQAWVDELEADCDAYLQRVEKLRSFILPGGTVGSAHLHVATTVVRRAERAAWAAIAAYGDQPGTGTKGEGGVNPLTATYLNRLSDLLFVLARVANLPIGGDVLWQPGGGRAQAPGQEK</sequence>
<accession>A0ABP8Y0E3</accession>
<dbReference type="InterPro" id="IPR036451">
    <property type="entry name" value="CblAdoTrfase-like_sf"/>
</dbReference>
<dbReference type="Proteomes" id="UP001500556">
    <property type="component" value="Unassembled WGS sequence"/>
</dbReference>
<evidence type="ECO:0000256" key="7">
    <source>
        <dbReference type="ARBA" id="ARBA00022741"/>
    </source>
</evidence>
<proteinExistence type="inferred from homology"/>
<evidence type="ECO:0000256" key="14">
    <source>
        <dbReference type="RuleBase" id="RU366026"/>
    </source>
</evidence>
<evidence type="ECO:0000256" key="1">
    <source>
        <dbReference type="ARBA" id="ARBA00005121"/>
    </source>
</evidence>
<evidence type="ECO:0000256" key="4">
    <source>
        <dbReference type="ARBA" id="ARBA00020963"/>
    </source>
</evidence>
<comment type="catalytic activity">
    <reaction evidence="13 14">
        <text>2 cob(II)alamin + reduced [electron-transfer flavoprotein] + 2 ATP = 2 adenosylcob(III)alamin + 2 triphosphate + oxidized [electron-transfer flavoprotein] + 3 H(+)</text>
        <dbReference type="Rhea" id="RHEA:28671"/>
        <dbReference type="Rhea" id="RHEA-COMP:10685"/>
        <dbReference type="Rhea" id="RHEA-COMP:10686"/>
        <dbReference type="ChEBI" id="CHEBI:15378"/>
        <dbReference type="ChEBI" id="CHEBI:16304"/>
        <dbReference type="ChEBI" id="CHEBI:18036"/>
        <dbReference type="ChEBI" id="CHEBI:18408"/>
        <dbReference type="ChEBI" id="CHEBI:30616"/>
        <dbReference type="ChEBI" id="CHEBI:57692"/>
        <dbReference type="ChEBI" id="CHEBI:58307"/>
        <dbReference type="EC" id="2.5.1.17"/>
    </reaction>
</comment>
<evidence type="ECO:0000256" key="2">
    <source>
        <dbReference type="ARBA" id="ARBA00007487"/>
    </source>
</evidence>
<evidence type="ECO:0000256" key="9">
    <source>
        <dbReference type="ARBA" id="ARBA00031529"/>
    </source>
</evidence>
<organism evidence="16 17">
    <name type="scientific">Pedococcus ginsenosidimutans</name>
    <dbReference type="NCBI Taxonomy" id="490570"/>
    <lineage>
        <taxon>Bacteria</taxon>
        <taxon>Bacillati</taxon>
        <taxon>Actinomycetota</taxon>
        <taxon>Actinomycetes</taxon>
        <taxon>Micrococcales</taxon>
        <taxon>Intrasporangiaceae</taxon>
        <taxon>Pedococcus</taxon>
    </lineage>
</organism>
<comment type="pathway">
    <text evidence="1 14">Cofactor biosynthesis; adenosylcobalamin biosynthesis; adenosylcobalamin from cob(II)yrinate a,c-diamide: step 2/7.</text>
</comment>
<evidence type="ECO:0000256" key="12">
    <source>
        <dbReference type="ARBA" id="ARBA00048555"/>
    </source>
</evidence>
<comment type="catalytic activity">
    <reaction evidence="12 14">
        <text>2 cob(II)yrinate a,c diamide + reduced [electron-transfer flavoprotein] + 2 ATP = 2 adenosylcob(III)yrinate a,c-diamide + 2 triphosphate + oxidized [electron-transfer flavoprotein] + 3 H(+)</text>
        <dbReference type="Rhea" id="RHEA:11528"/>
        <dbReference type="Rhea" id="RHEA-COMP:10685"/>
        <dbReference type="Rhea" id="RHEA-COMP:10686"/>
        <dbReference type="ChEBI" id="CHEBI:15378"/>
        <dbReference type="ChEBI" id="CHEBI:18036"/>
        <dbReference type="ChEBI" id="CHEBI:30616"/>
        <dbReference type="ChEBI" id="CHEBI:57692"/>
        <dbReference type="ChEBI" id="CHEBI:58307"/>
        <dbReference type="ChEBI" id="CHEBI:58503"/>
        <dbReference type="ChEBI" id="CHEBI:58537"/>
        <dbReference type="EC" id="2.5.1.17"/>
    </reaction>
</comment>
<evidence type="ECO:0000256" key="8">
    <source>
        <dbReference type="ARBA" id="ARBA00022840"/>
    </source>
</evidence>
<dbReference type="PANTHER" id="PTHR12213">
    <property type="entry name" value="CORRINOID ADENOSYLTRANSFERASE"/>
    <property type="match status" value="1"/>
</dbReference>
<dbReference type="InterPro" id="IPR029499">
    <property type="entry name" value="PduO-typ"/>
</dbReference>
<dbReference type="RefSeq" id="WP_345502321.1">
    <property type="nucleotide sequence ID" value="NZ_BAABLO010000004.1"/>
</dbReference>
<evidence type="ECO:0000256" key="5">
    <source>
        <dbReference type="ARBA" id="ARBA00022573"/>
    </source>
</evidence>
<dbReference type="Gene3D" id="1.20.1200.10">
    <property type="entry name" value="Cobalamin adenosyltransferase-like"/>
    <property type="match status" value="1"/>
</dbReference>
<keyword evidence="8 14" id="KW-0067">ATP-binding</keyword>
<evidence type="ECO:0000256" key="6">
    <source>
        <dbReference type="ARBA" id="ARBA00022679"/>
    </source>
</evidence>